<dbReference type="RefSeq" id="WP_133559623.1">
    <property type="nucleotide sequence ID" value="NZ_SNZA01000001.1"/>
</dbReference>
<reference evidence="3 4" key="1">
    <citation type="submission" date="2019-03" db="EMBL/GenBank/DDBJ databases">
        <title>Genomic Encyclopedia of Type Strains, Phase IV (KMG-IV): sequencing the most valuable type-strain genomes for metagenomic binning, comparative biology and taxonomic classification.</title>
        <authorList>
            <person name="Goeker M."/>
        </authorList>
    </citation>
    <scope>NUCLEOTIDE SEQUENCE [LARGE SCALE GENOMIC DNA]</scope>
    <source>
        <strain evidence="3 4">DSM 5604</strain>
    </source>
</reference>
<evidence type="ECO:0000256" key="1">
    <source>
        <dbReference type="SAM" id="SignalP"/>
    </source>
</evidence>
<comment type="caution">
    <text evidence="3">The sequence shown here is derived from an EMBL/GenBank/DDBJ whole genome shotgun (WGS) entry which is preliminary data.</text>
</comment>
<dbReference type="EMBL" id="SNZA01000001">
    <property type="protein sequence ID" value="TDR14989.1"/>
    <property type="molecule type" value="Genomic_DNA"/>
</dbReference>
<dbReference type="PANTHER" id="PTHR19328:SF75">
    <property type="entry name" value="ALDOSE SUGAR DEHYDROGENASE YLII"/>
    <property type="match status" value="1"/>
</dbReference>
<feature type="domain" description="Glucose/Sorbosone dehydrogenase" evidence="2">
    <location>
        <begin position="40"/>
        <end position="360"/>
    </location>
</feature>
<dbReference type="InterPro" id="IPR011042">
    <property type="entry name" value="6-blade_b-propeller_TolB-like"/>
</dbReference>
<protein>
    <submittedName>
        <fullName evidence="3">Glucose/arabinose dehydrogenase</fullName>
    </submittedName>
</protein>
<feature type="signal peptide" evidence="1">
    <location>
        <begin position="1"/>
        <end position="22"/>
    </location>
</feature>
<dbReference type="PANTHER" id="PTHR19328">
    <property type="entry name" value="HEDGEHOG-INTERACTING PROTEIN"/>
    <property type="match status" value="1"/>
</dbReference>
<dbReference type="OrthoDB" id="9770043at2"/>
<keyword evidence="4" id="KW-1185">Reference proteome</keyword>
<dbReference type="SUPFAM" id="SSF50952">
    <property type="entry name" value="Soluble quinoprotein glucose dehydrogenase"/>
    <property type="match status" value="1"/>
</dbReference>
<dbReference type="Proteomes" id="UP000295729">
    <property type="component" value="Unassembled WGS sequence"/>
</dbReference>
<evidence type="ECO:0000259" key="2">
    <source>
        <dbReference type="Pfam" id="PF07995"/>
    </source>
</evidence>
<dbReference type="InterPro" id="IPR012938">
    <property type="entry name" value="Glc/Sorbosone_DH"/>
</dbReference>
<dbReference type="Pfam" id="PF07995">
    <property type="entry name" value="GSDH"/>
    <property type="match status" value="1"/>
</dbReference>
<evidence type="ECO:0000313" key="3">
    <source>
        <dbReference type="EMBL" id="TDR14989.1"/>
    </source>
</evidence>
<keyword evidence="1" id="KW-0732">Signal</keyword>
<feature type="chain" id="PRO_5020309873" evidence="1">
    <location>
        <begin position="23"/>
        <end position="372"/>
    </location>
</feature>
<dbReference type="Gene3D" id="2.120.10.30">
    <property type="entry name" value="TolB, C-terminal domain"/>
    <property type="match status" value="1"/>
</dbReference>
<organism evidence="3 4">
    <name type="scientific">Marinomonas communis</name>
    <dbReference type="NCBI Taxonomy" id="28254"/>
    <lineage>
        <taxon>Bacteria</taxon>
        <taxon>Pseudomonadati</taxon>
        <taxon>Pseudomonadota</taxon>
        <taxon>Gammaproteobacteria</taxon>
        <taxon>Oceanospirillales</taxon>
        <taxon>Oceanospirillaceae</taxon>
        <taxon>Marinomonas</taxon>
    </lineage>
</organism>
<dbReference type="InterPro" id="IPR011041">
    <property type="entry name" value="Quinoprot_gluc/sorb_DH_b-prop"/>
</dbReference>
<evidence type="ECO:0000313" key="4">
    <source>
        <dbReference type="Proteomes" id="UP000295729"/>
    </source>
</evidence>
<proteinExistence type="predicted"/>
<dbReference type="AlphaFoldDB" id="A0A4R6XAA6"/>
<sequence>MLQRLKTFSLSVLLSFSTLSYAAEANKTFQIDEVAQVNGIPWGMAQLDQHTLLVTILDGKLLRINLNSGDADEIQGLPDIARIGQGGLLDVALAPDYRESGWVYFTYAHPTEEGATTALARAKLKDLSLIDWQDLLITEASSDKGQHFGSRIAFDGNGHVFFSVGDRGKRANAQDLKNHAGSILRLNMDGSVPADNPYVRHGNIKPEIWSFGHRNPQGLFFDQKTGFLWSNEHGPRGGDEINLIRVGANYGWPIVSHGKEYWAPLSVGEATSKEGMEDPAKVYIPSIAPSSLLIYRGQLFKDWEGDFLSTALALRHLNNVRLESGEVFETRFLEDLNERMRDVIEMQDGSLMISTDSGRILNIRPKDTSNLH</sequence>
<gene>
    <name evidence="3" type="ORF">C8D85_0341</name>
</gene>
<name>A0A4R6XAA6_9GAMM</name>
<accession>A0A4R6XAA6</accession>